<organism evidence="1 2">
    <name type="scientific">Araneus ventricosus</name>
    <name type="common">Orbweaver spider</name>
    <name type="synonym">Epeira ventricosa</name>
    <dbReference type="NCBI Taxonomy" id="182803"/>
    <lineage>
        <taxon>Eukaryota</taxon>
        <taxon>Metazoa</taxon>
        <taxon>Ecdysozoa</taxon>
        <taxon>Arthropoda</taxon>
        <taxon>Chelicerata</taxon>
        <taxon>Arachnida</taxon>
        <taxon>Araneae</taxon>
        <taxon>Araneomorphae</taxon>
        <taxon>Entelegynae</taxon>
        <taxon>Araneoidea</taxon>
        <taxon>Araneidae</taxon>
        <taxon>Araneus</taxon>
    </lineage>
</organism>
<accession>A0A4Y2GUJ9</accession>
<sequence>MSQRSDLMKRRRNGAAAQRQIRLPYVRIIRIASSRPDECPDLQNVRIYSSKCDEREVWLGLRKSDVFEKADVILPMKENSLFTLFTFIVDEKVDGPPYPSPSSN</sequence>
<dbReference type="EMBL" id="BGPR01001553">
    <property type="protein sequence ID" value="GBM56591.1"/>
    <property type="molecule type" value="Genomic_DNA"/>
</dbReference>
<reference evidence="1 2" key="1">
    <citation type="journal article" date="2019" name="Sci. Rep.">
        <title>Orb-weaving spider Araneus ventricosus genome elucidates the spidroin gene catalogue.</title>
        <authorList>
            <person name="Kono N."/>
            <person name="Nakamura H."/>
            <person name="Ohtoshi R."/>
            <person name="Moran D.A.P."/>
            <person name="Shinohara A."/>
            <person name="Yoshida Y."/>
            <person name="Fujiwara M."/>
            <person name="Mori M."/>
            <person name="Tomita M."/>
            <person name="Arakawa K."/>
        </authorList>
    </citation>
    <scope>NUCLEOTIDE SEQUENCE [LARGE SCALE GENOMIC DNA]</scope>
</reference>
<comment type="caution">
    <text evidence="1">The sequence shown here is derived from an EMBL/GenBank/DDBJ whole genome shotgun (WGS) entry which is preliminary data.</text>
</comment>
<dbReference type="AlphaFoldDB" id="A0A4Y2GUJ9"/>
<dbReference type="Proteomes" id="UP000499080">
    <property type="component" value="Unassembled WGS sequence"/>
</dbReference>
<evidence type="ECO:0000313" key="2">
    <source>
        <dbReference type="Proteomes" id="UP000499080"/>
    </source>
</evidence>
<keyword evidence="2" id="KW-1185">Reference proteome</keyword>
<gene>
    <name evidence="1" type="ORF">AVEN_133074_1</name>
</gene>
<name>A0A4Y2GUJ9_ARAVE</name>
<proteinExistence type="predicted"/>
<evidence type="ECO:0000313" key="1">
    <source>
        <dbReference type="EMBL" id="GBM56591.1"/>
    </source>
</evidence>
<protein>
    <submittedName>
        <fullName evidence="1">Uncharacterized protein</fullName>
    </submittedName>
</protein>